<evidence type="ECO:0000313" key="3">
    <source>
        <dbReference type="Proteomes" id="UP000284990"/>
    </source>
</evidence>
<feature type="chain" id="PRO_5041731576" description="Outer membrane protein beta-barrel domain-containing protein" evidence="1">
    <location>
        <begin position="21"/>
        <end position="685"/>
    </location>
</feature>
<keyword evidence="1" id="KW-0732">Signal</keyword>
<evidence type="ECO:0008006" key="4">
    <source>
        <dbReference type="Google" id="ProtNLM"/>
    </source>
</evidence>
<dbReference type="EMBL" id="QSFW01000064">
    <property type="protein sequence ID" value="RHA81628.1"/>
    <property type="molecule type" value="Genomic_DNA"/>
</dbReference>
<comment type="caution">
    <text evidence="2">The sequence shown here is derived from an EMBL/GenBank/DDBJ whole genome shotgun (WGS) entry which is preliminary data.</text>
</comment>
<name>A0AA92UWB2_9BACT</name>
<evidence type="ECO:0000313" key="2">
    <source>
        <dbReference type="EMBL" id="RHA81628.1"/>
    </source>
</evidence>
<protein>
    <recommendedName>
        <fullName evidence="4">Outer membrane protein beta-barrel domain-containing protein</fullName>
    </recommendedName>
</protein>
<sequence>MYKYLIIFCSLLVFLTDVKAQTDSLKNEKLPEVVVTAEGQIEMSNKTLLIPTQLEKKHSANGFNLLYLMQTPDLEVSARTRSITTHSGGEVVLCINGMEALPEDVASLSAKNIRTIEYIRTPSGKYAGKAGLVNFVTIKMNYGGNVYLSANEGFAYKSGEYLAFADFNKKRYSLSLTAIGDWHRDHSYTGGNDMFTFSDKSVLERNYNDESSLIKNNGQAIRLRLTSMGNSHRLNTYVGFTRQATPNTNTIQSISYTEPYGTTRRTIANNSQSIAPSAYANYTLWLPKEQAFDITASASMGHNKYYSLYAETEQSSLSSKVIEDNFVLNGNIRYSKTLKNSLTLTGVLSNDYKHYTDDYAGTAMGKQQLTSNVTVGLLQLSKYSEKYYYYVSAGLSNTAVSLNSVHDNYCIPVAFYGGNYAINSKHSFSLNGLFTHTLFEPSEKNSMVVPTSFFEATCGNPDIVPMKVLGNTLSYNGQIGKLHLSLSYDSNIYFDNIVHQYTANTNTIFDTRINGGTFYGNMFSVSCTYNLLNEHLRLNATTIEECNTLRGSAYNMSHNSLRIKSGLVYLAGEWMFSFDYLTPYKSLDIRQPWLINRRPTYEWKANWTHKSLTIEALARNPFSRYDKQHIIMEYGCYNRNSWNFSDADGRNINLTLTYNFNYGKKSERGEIEVNKNIDSAIMKMY</sequence>
<accession>A0AA92UWB2</accession>
<reference evidence="2 3" key="1">
    <citation type="submission" date="2018-08" db="EMBL/GenBank/DDBJ databases">
        <title>A genome reference for cultivated species of the human gut microbiota.</title>
        <authorList>
            <person name="Zou Y."/>
            <person name="Xue W."/>
            <person name="Luo G."/>
        </authorList>
    </citation>
    <scope>NUCLEOTIDE SEQUENCE [LARGE SCALE GENOMIC DNA]</scope>
    <source>
        <strain evidence="2 3">AM42-23AC</strain>
    </source>
</reference>
<dbReference type="AlphaFoldDB" id="A0AA92UWB2"/>
<dbReference type="RefSeq" id="WP_118192483.1">
    <property type="nucleotide sequence ID" value="NZ_QSFW01000064.1"/>
</dbReference>
<gene>
    <name evidence="2" type="ORF">DW916_16735</name>
</gene>
<dbReference type="SUPFAM" id="SSF56935">
    <property type="entry name" value="Porins"/>
    <property type="match status" value="1"/>
</dbReference>
<evidence type="ECO:0000256" key="1">
    <source>
        <dbReference type="SAM" id="SignalP"/>
    </source>
</evidence>
<proteinExistence type="predicted"/>
<organism evidence="2 3">
    <name type="scientific">Segatella copri</name>
    <dbReference type="NCBI Taxonomy" id="165179"/>
    <lineage>
        <taxon>Bacteria</taxon>
        <taxon>Pseudomonadati</taxon>
        <taxon>Bacteroidota</taxon>
        <taxon>Bacteroidia</taxon>
        <taxon>Bacteroidales</taxon>
        <taxon>Prevotellaceae</taxon>
        <taxon>Segatella</taxon>
    </lineage>
</organism>
<feature type="signal peptide" evidence="1">
    <location>
        <begin position="1"/>
        <end position="20"/>
    </location>
</feature>
<dbReference type="Proteomes" id="UP000284990">
    <property type="component" value="Unassembled WGS sequence"/>
</dbReference>